<evidence type="ECO:0000256" key="8">
    <source>
        <dbReference type="HAMAP-Rule" id="MF_00376"/>
    </source>
</evidence>
<gene>
    <name evidence="8" type="primary">coaE</name>
    <name evidence="10" type="ORF">D7Z54_07045</name>
</gene>
<dbReference type="SUPFAM" id="SSF52540">
    <property type="entry name" value="P-loop containing nucleoside triphosphate hydrolases"/>
    <property type="match status" value="1"/>
</dbReference>
<keyword evidence="6 8" id="KW-0067">ATP-binding</keyword>
<dbReference type="GO" id="GO:0004140">
    <property type="term" value="F:dephospho-CoA kinase activity"/>
    <property type="evidence" value="ECO:0007669"/>
    <property type="project" value="UniProtKB-UniRule"/>
</dbReference>
<feature type="binding site" evidence="8">
    <location>
        <begin position="10"/>
        <end position="15"/>
    </location>
    <ligand>
        <name>ATP</name>
        <dbReference type="ChEBI" id="CHEBI:30616"/>
    </ligand>
</feature>
<organism evidence="10 11">
    <name type="scientific">Salibacterium salarium</name>
    <dbReference type="NCBI Taxonomy" id="284579"/>
    <lineage>
        <taxon>Bacteria</taxon>
        <taxon>Bacillati</taxon>
        <taxon>Bacillota</taxon>
        <taxon>Bacilli</taxon>
        <taxon>Bacillales</taxon>
        <taxon>Bacillaceae</taxon>
    </lineage>
</organism>
<evidence type="ECO:0000256" key="9">
    <source>
        <dbReference type="NCBIfam" id="TIGR00152"/>
    </source>
</evidence>
<dbReference type="PANTHER" id="PTHR10695:SF46">
    <property type="entry name" value="BIFUNCTIONAL COENZYME A SYNTHASE-RELATED"/>
    <property type="match status" value="1"/>
</dbReference>
<dbReference type="InterPro" id="IPR027417">
    <property type="entry name" value="P-loop_NTPase"/>
</dbReference>
<dbReference type="Gene3D" id="3.40.50.300">
    <property type="entry name" value="P-loop containing nucleotide triphosphate hydrolases"/>
    <property type="match status" value="1"/>
</dbReference>
<dbReference type="NCBIfam" id="TIGR00152">
    <property type="entry name" value="dephospho-CoA kinase"/>
    <property type="match status" value="1"/>
</dbReference>
<dbReference type="EMBL" id="RBVX01000004">
    <property type="protein sequence ID" value="RSL34302.1"/>
    <property type="molecule type" value="Genomic_DNA"/>
</dbReference>
<dbReference type="PROSITE" id="PS51219">
    <property type="entry name" value="DPCK"/>
    <property type="match status" value="1"/>
</dbReference>
<dbReference type="FunFam" id="3.40.50.300:FF:000991">
    <property type="entry name" value="Dephospho-CoA kinase"/>
    <property type="match status" value="1"/>
</dbReference>
<keyword evidence="7 8" id="KW-0173">Coenzyme A biosynthesis</keyword>
<dbReference type="UniPathway" id="UPA00241">
    <property type="reaction ID" value="UER00356"/>
</dbReference>
<dbReference type="InterPro" id="IPR001977">
    <property type="entry name" value="Depp_CoAkinase"/>
</dbReference>
<name>A0A3R9Q5Y5_9BACI</name>
<dbReference type="CDD" id="cd02022">
    <property type="entry name" value="DPCK"/>
    <property type="match status" value="1"/>
</dbReference>
<dbReference type="RefSeq" id="WP_125555123.1">
    <property type="nucleotide sequence ID" value="NZ_RBVX01000004.1"/>
</dbReference>
<comment type="catalytic activity">
    <reaction evidence="8">
        <text>3'-dephospho-CoA + ATP = ADP + CoA + H(+)</text>
        <dbReference type="Rhea" id="RHEA:18245"/>
        <dbReference type="ChEBI" id="CHEBI:15378"/>
        <dbReference type="ChEBI" id="CHEBI:30616"/>
        <dbReference type="ChEBI" id="CHEBI:57287"/>
        <dbReference type="ChEBI" id="CHEBI:57328"/>
        <dbReference type="ChEBI" id="CHEBI:456216"/>
        <dbReference type="EC" id="2.7.1.24"/>
    </reaction>
</comment>
<dbReference type="Pfam" id="PF01121">
    <property type="entry name" value="CoaE"/>
    <property type="match status" value="1"/>
</dbReference>
<evidence type="ECO:0000256" key="1">
    <source>
        <dbReference type="ARBA" id="ARBA00009018"/>
    </source>
</evidence>
<dbReference type="HAMAP" id="MF_00376">
    <property type="entry name" value="Dephospho_CoA_kinase"/>
    <property type="match status" value="1"/>
</dbReference>
<dbReference type="Proteomes" id="UP000275076">
    <property type="component" value="Unassembled WGS sequence"/>
</dbReference>
<comment type="similarity">
    <text evidence="1 8">Belongs to the CoaE family.</text>
</comment>
<keyword evidence="3 8" id="KW-0808">Transferase</keyword>
<dbReference type="OrthoDB" id="9812943at2"/>
<keyword evidence="5 8" id="KW-0418">Kinase</keyword>
<protein>
    <recommendedName>
        <fullName evidence="8 9">Dephospho-CoA kinase</fullName>
        <ecNumber evidence="8 9">2.7.1.24</ecNumber>
    </recommendedName>
    <alternativeName>
        <fullName evidence="8">Dephosphocoenzyme A kinase</fullName>
    </alternativeName>
</protein>
<comment type="subcellular location">
    <subcellularLocation>
        <location evidence="8">Cytoplasm</location>
    </subcellularLocation>
</comment>
<evidence type="ECO:0000313" key="11">
    <source>
        <dbReference type="Proteomes" id="UP000275076"/>
    </source>
</evidence>
<proteinExistence type="inferred from homology"/>
<comment type="caution">
    <text evidence="10">The sequence shown here is derived from an EMBL/GenBank/DDBJ whole genome shotgun (WGS) entry which is preliminary data.</text>
</comment>
<evidence type="ECO:0000256" key="7">
    <source>
        <dbReference type="ARBA" id="ARBA00022993"/>
    </source>
</evidence>
<dbReference type="PANTHER" id="PTHR10695">
    <property type="entry name" value="DEPHOSPHO-COA KINASE-RELATED"/>
    <property type="match status" value="1"/>
</dbReference>
<evidence type="ECO:0000256" key="4">
    <source>
        <dbReference type="ARBA" id="ARBA00022741"/>
    </source>
</evidence>
<evidence type="ECO:0000256" key="6">
    <source>
        <dbReference type="ARBA" id="ARBA00022840"/>
    </source>
</evidence>
<evidence type="ECO:0000256" key="3">
    <source>
        <dbReference type="ARBA" id="ARBA00022679"/>
    </source>
</evidence>
<comment type="pathway">
    <text evidence="8">Cofactor biosynthesis; coenzyme A biosynthesis; CoA from (R)-pantothenate: step 5/5.</text>
</comment>
<dbReference type="EC" id="2.7.1.24" evidence="8 9"/>
<dbReference type="AlphaFoldDB" id="A0A3R9Q5Y5"/>
<dbReference type="GO" id="GO:0015937">
    <property type="term" value="P:coenzyme A biosynthetic process"/>
    <property type="evidence" value="ECO:0007669"/>
    <property type="project" value="UniProtKB-UniRule"/>
</dbReference>
<keyword evidence="11" id="KW-1185">Reference proteome</keyword>
<dbReference type="GO" id="GO:0005524">
    <property type="term" value="F:ATP binding"/>
    <property type="evidence" value="ECO:0007669"/>
    <property type="project" value="UniProtKB-UniRule"/>
</dbReference>
<keyword evidence="2 8" id="KW-0963">Cytoplasm</keyword>
<sequence length="197" mass="22612">MIIGLTGGIASGKSLVSTELEQYGYPVIDADQIAREVVEPGELAYEQIVEHFGSEILELDGSLNRKKLGTLIFSDSEKRQILNQIMHPAIRKRMLEKKAMFEKQGYDVMVFDLPLLIENNLQFMVDKVLLVYVNKEEQKRRLIHRDQAGEEDANQRIASQMSLDDKLDYADAIIDNNTTREHTIAQLKDILKQWNIH</sequence>
<evidence type="ECO:0000256" key="2">
    <source>
        <dbReference type="ARBA" id="ARBA00022490"/>
    </source>
</evidence>
<evidence type="ECO:0000313" key="10">
    <source>
        <dbReference type="EMBL" id="RSL34302.1"/>
    </source>
</evidence>
<comment type="function">
    <text evidence="8">Catalyzes the phosphorylation of the 3'-hydroxyl group of dephosphocoenzyme A to form coenzyme A.</text>
</comment>
<accession>A0A3R9Q5Y5</accession>
<reference evidence="10 11" key="1">
    <citation type="submission" date="2018-10" db="EMBL/GenBank/DDBJ databases">
        <title>Draft genome sequence of Bacillus salarius IM0101, isolated from a hypersaline soil in Inner Mongolia, China.</title>
        <authorList>
            <person name="Yamprayoonswat W."/>
            <person name="Boonvisut S."/>
            <person name="Jumpathong W."/>
            <person name="Sittihan S."/>
            <person name="Ruangsuj P."/>
            <person name="Wanthongcharoen S."/>
            <person name="Thongpramul N."/>
            <person name="Pimmason S."/>
            <person name="Yu B."/>
            <person name="Yasawong M."/>
        </authorList>
    </citation>
    <scope>NUCLEOTIDE SEQUENCE [LARGE SCALE GENOMIC DNA]</scope>
    <source>
        <strain evidence="10 11">IM0101</strain>
    </source>
</reference>
<evidence type="ECO:0000256" key="5">
    <source>
        <dbReference type="ARBA" id="ARBA00022777"/>
    </source>
</evidence>
<keyword evidence="4 8" id="KW-0547">Nucleotide-binding</keyword>
<dbReference type="GO" id="GO:0005737">
    <property type="term" value="C:cytoplasm"/>
    <property type="evidence" value="ECO:0007669"/>
    <property type="project" value="UniProtKB-SubCell"/>
</dbReference>